<feature type="chain" id="PRO_5038387970" evidence="3">
    <location>
        <begin position="22"/>
        <end position="548"/>
    </location>
</feature>
<reference evidence="4" key="2">
    <citation type="journal article" date="2021" name="PeerJ">
        <title>Extensive microbial diversity within the chicken gut microbiome revealed by metagenomics and culture.</title>
        <authorList>
            <person name="Gilroy R."/>
            <person name="Ravi A."/>
            <person name="Getino M."/>
            <person name="Pursley I."/>
            <person name="Horton D.L."/>
            <person name="Alikhan N.F."/>
            <person name="Baker D."/>
            <person name="Gharbi K."/>
            <person name="Hall N."/>
            <person name="Watson M."/>
            <person name="Adriaenssens E.M."/>
            <person name="Foster-Nyarko E."/>
            <person name="Jarju S."/>
            <person name="Secka A."/>
            <person name="Antonio M."/>
            <person name="Oren A."/>
            <person name="Chaudhuri R.R."/>
            <person name="La Ragione R."/>
            <person name="Hildebrand F."/>
            <person name="Pallen M.J."/>
        </authorList>
    </citation>
    <scope>NUCLEOTIDE SEQUENCE</scope>
    <source>
        <strain evidence="4">ChiHjej13B12-12457</strain>
    </source>
</reference>
<dbReference type="AlphaFoldDB" id="A0A9D1J7M1"/>
<sequence>MKSSTTAKSICAALIGAAAVAGVSSCGNQNQTESPMKQKVEEYAPFELSSPLAAQLSDNERQIVELFFQIGQIADGLFWQQTFGDKSLMDQITDPYAKQFAYINYGPWDRLDDNKPFIEGYGAKPDVCTYYPADITLEEFNAFDDPNKSSWYTVLRRDENGKLKTVWYHEEYAEEVNKMCELMQQAADLAEDPGLKKYLLERIKAFRTDDYLASDLAWMDMKDSRIDFVVGPIESYDDKFQETKTSYEAFILLKDTERSKDLAKFVAMLPALQKELPCKPEYKTFVPGTSSDLNVYDVAYYAGDCNAGSKTIAINLPNDERVHAMKGTRRLQLRNSMQAKFDKILLPIGELILAPEEHEHLKFDAFFWNVTFHEVAHGLGIKETINGKGSVDAAMGTEKTSWEEAKADILGLFMVCRLIEMGEITNISVEDAITTYIAGILRSVRFGAASSHGKANMMCFNFMEQQGAFSRNAEGLYQIDFEKSKAAVNAWADLILTTQGNGDVAFATEFRAKNGGITPALQADLDRINAAGIPKDIQFIQGPDVLFK</sequence>
<organism evidence="4 5">
    <name type="scientific">Candidatus Coprenecus avistercoris</name>
    <dbReference type="NCBI Taxonomy" id="2840730"/>
    <lineage>
        <taxon>Bacteria</taxon>
        <taxon>Pseudomonadati</taxon>
        <taxon>Bacteroidota</taxon>
        <taxon>Bacteroidia</taxon>
        <taxon>Bacteroidales</taxon>
        <taxon>Rikenellaceae</taxon>
        <taxon>Rikenellaceae incertae sedis</taxon>
        <taxon>Candidatus Coprenecus</taxon>
    </lineage>
</organism>
<keyword evidence="1" id="KW-0479">Metal-binding</keyword>
<dbReference type="PROSITE" id="PS51257">
    <property type="entry name" value="PROKAR_LIPOPROTEIN"/>
    <property type="match status" value="1"/>
</dbReference>
<name>A0A9D1J7M1_9BACT</name>
<dbReference type="InterPro" id="IPR039461">
    <property type="entry name" value="Peptidase_M49"/>
</dbReference>
<dbReference type="GO" id="GO:0046872">
    <property type="term" value="F:metal ion binding"/>
    <property type="evidence" value="ECO:0007669"/>
    <property type="project" value="UniProtKB-KW"/>
</dbReference>
<dbReference type="PANTHER" id="PTHR23422:SF9">
    <property type="entry name" value="ZN-DEPENDENT HYDROLASE"/>
    <property type="match status" value="1"/>
</dbReference>
<evidence type="ECO:0000313" key="5">
    <source>
        <dbReference type="Proteomes" id="UP000886744"/>
    </source>
</evidence>
<dbReference type="GO" id="GO:0008239">
    <property type="term" value="F:dipeptidyl-peptidase activity"/>
    <property type="evidence" value="ECO:0007669"/>
    <property type="project" value="TreeGrafter"/>
</dbReference>
<reference evidence="4" key="1">
    <citation type="submission" date="2020-10" db="EMBL/GenBank/DDBJ databases">
        <authorList>
            <person name="Gilroy R."/>
        </authorList>
    </citation>
    <scope>NUCLEOTIDE SEQUENCE</scope>
    <source>
        <strain evidence="4">ChiHjej13B12-12457</strain>
    </source>
</reference>
<accession>A0A9D1J7M1</accession>
<keyword evidence="3" id="KW-0732">Signal</keyword>
<evidence type="ECO:0000313" key="4">
    <source>
        <dbReference type="EMBL" id="HIR63309.1"/>
    </source>
</evidence>
<gene>
    <name evidence="4" type="ORF">IAC94_07300</name>
</gene>
<evidence type="ECO:0000256" key="3">
    <source>
        <dbReference type="SAM" id="SignalP"/>
    </source>
</evidence>
<dbReference type="GO" id="GO:0005737">
    <property type="term" value="C:cytoplasm"/>
    <property type="evidence" value="ECO:0007669"/>
    <property type="project" value="TreeGrafter"/>
</dbReference>
<evidence type="ECO:0000256" key="1">
    <source>
        <dbReference type="ARBA" id="ARBA00022723"/>
    </source>
</evidence>
<dbReference type="EMBL" id="DVHI01000090">
    <property type="protein sequence ID" value="HIR63309.1"/>
    <property type="molecule type" value="Genomic_DNA"/>
</dbReference>
<evidence type="ECO:0000256" key="2">
    <source>
        <dbReference type="ARBA" id="ARBA00022801"/>
    </source>
</evidence>
<comment type="caution">
    <text evidence="4">The sequence shown here is derived from an EMBL/GenBank/DDBJ whole genome shotgun (WGS) entry which is preliminary data.</text>
</comment>
<dbReference type="Pfam" id="PF03571">
    <property type="entry name" value="Peptidase_M49"/>
    <property type="match status" value="1"/>
</dbReference>
<protein>
    <submittedName>
        <fullName evidence="4">Zn-dependent hydrolase</fullName>
    </submittedName>
</protein>
<dbReference type="Gene3D" id="3.30.540.30">
    <property type="match status" value="1"/>
</dbReference>
<dbReference type="Proteomes" id="UP000886744">
    <property type="component" value="Unassembled WGS sequence"/>
</dbReference>
<dbReference type="PANTHER" id="PTHR23422">
    <property type="entry name" value="DIPEPTIDYL PEPTIDASE III-RELATED"/>
    <property type="match status" value="1"/>
</dbReference>
<proteinExistence type="predicted"/>
<feature type="signal peptide" evidence="3">
    <location>
        <begin position="1"/>
        <end position="21"/>
    </location>
</feature>
<keyword evidence="2 4" id="KW-0378">Hydrolase</keyword>